<evidence type="ECO:0000313" key="2">
    <source>
        <dbReference type="Proteomes" id="UP000184474"/>
    </source>
</evidence>
<reference evidence="2" key="1">
    <citation type="submission" date="2016-11" db="EMBL/GenBank/DDBJ databases">
        <authorList>
            <person name="Varghese N."/>
            <person name="Submissions S."/>
        </authorList>
    </citation>
    <scope>NUCLEOTIDE SEQUENCE [LARGE SCALE GENOMIC DNA]</scope>
    <source>
        <strain evidence="2">DSM 26134</strain>
    </source>
</reference>
<organism evidence="1 2">
    <name type="scientific">Reichenbachiella agariperforans</name>
    <dbReference type="NCBI Taxonomy" id="156994"/>
    <lineage>
        <taxon>Bacteria</taxon>
        <taxon>Pseudomonadati</taxon>
        <taxon>Bacteroidota</taxon>
        <taxon>Cytophagia</taxon>
        <taxon>Cytophagales</taxon>
        <taxon>Reichenbachiellaceae</taxon>
        <taxon>Reichenbachiella</taxon>
    </lineage>
</organism>
<evidence type="ECO:0000313" key="1">
    <source>
        <dbReference type="EMBL" id="SHK50262.1"/>
    </source>
</evidence>
<protein>
    <submittedName>
        <fullName evidence="1">Uncharacterized protein</fullName>
    </submittedName>
</protein>
<dbReference type="EMBL" id="FRAA01000005">
    <property type="protein sequence ID" value="SHK50262.1"/>
    <property type="molecule type" value="Genomic_DNA"/>
</dbReference>
<dbReference type="AlphaFoldDB" id="A0A1M6SZV3"/>
<gene>
    <name evidence="1" type="ORF">SAMN04488028_105226</name>
</gene>
<keyword evidence="2" id="KW-1185">Reference proteome</keyword>
<accession>A0A1M6SZV3</accession>
<proteinExistence type="predicted"/>
<name>A0A1M6SZV3_REIAG</name>
<dbReference type="RefSeq" id="WP_073123424.1">
    <property type="nucleotide sequence ID" value="NZ_FRAA01000005.1"/>
</dbReference>
<dbReference type="Proteomes" id="UP000184474">
    <property type="component" value="Unassembled WGS sequence"/>
</dbReference>
<sequence>MDNLKEHLNTIAGQLTPDSTLEDVYEQLALLADIEKSEQDEQANRVFTTSEVKERLNQWVK</sequence>